<dbReference type="EMBL" id="FNSH01000001">
    <property type="protein sequence ID" value="SEB60030.1"/>
    <property type="molecule type" value="Genomic_DNA"/>
</dbReference>
<dbReference type="GO" id="GO:0098796">
    <property type="term" value="C:membrane protein complex"/>
    <property type="evidence" value="ECO:0007669"/>
    <property type="project" value="UniProtKB-ARBA"/>
</dbReference>
<dbReference type="InterPro" id="IPR017911">
    <property type="entry name" value="MacB-like_ATP-bd"/>
</dbReference>
<dbReference type="Proteomes" id="UP000183687">
    <property type="component" value="Unassembled WGS sequence"/>
</dbReference>
<dbReference type="Gene3D" id="3.40.50.300">
    <property type="entry name" value="P-loop containing nucleotide triphosphate hydrolases"/>
    <property type="match status" value="1"/>
</dbReference>
<dbReference type="GO" id="GO:0016887">
    <property type="term" value="F:ATP hydrolysis activity"/>
    <property type="evidence" value="ECO:0007669"/>
    <property type="project" value="InterPro"/>
</dbReference>
<keyword evidence="4 6" id="KW-0067">ATP-binding</keyword>
<dbReference type="Pfam" id="PF00005">
    <property type="entry name" value="ABC_tran"/>
    <property type="match status" value="1"/>
</dbReference>
<dbReference type="InterPro" id="IPR003593">
    <property type="entry name" value="AAA+_ATPase"/>
</dbReference>
<keyword evidence="3" id="KW-0547">Nucleotide-binding</keyword>
<dbReference type="InterPro" id="IPR027417">
    <property type="entry name" value="P-loop_NTPase"/>
</dbReference>
<name>A0AB38A652_9ACTN</name>
<evidence type="ECO:0000259" key="5">
    <source>
        <dbReference type="PROSITE" id="PS50893"/>
    </source>
</evidence>
<dbReference type="SUPFAM" id="SSF52540">
    <property type="entry name" value="P-loop containing nucleoside triphosphate hydrolases"/>
    <property type="match status" value="1"/>
</dbReference>
<dbReference type="PROSITE" id="PS50893">
    <property type="entry name" value="ABC_TRANSPORTER_2"/>
    <property type="match status" value="1"/>
</dbReference>
<reference evidence="6 7" key="1">
    <citation type="submission" date="2016-10" db="EMBL/GenBank/DDBJ databases">
        <authorList>
            <person name="Varghese N."/>
            <person name="Submissions S."/>
        </authorList>
    </citation>
    <scope>NUCLEOTIDE SEQUENCE [LARGE SCALE GENOMIC DNA]</scope>
    <source>
        <strain evidence="6 7">DSM 20586</strain>
    </source>
</reference>
<dbReference type="GO" id="GO:0005524">
    <property type="term" value="F:ATP binding"/>
    <property type="evidence" value="ECO:0007669"/>
    <property type="project" value="UniProtKB-KW"/>
</dbReference>
<feature type="domain" description="ABC transporter" evidence="5">
    <location>
        <begin position="19"/>
        <end position="258"/>
    </location>
</feature>
<protein>
    <submittedName>
        <fullName evidence="6">ABC transport system ATP-binding protein</fullName>
    </submittedName>
</protein>
<dbReference type="PANTHER" id="PTHR42798:SF7">
    <property type="entry name" value="ALPHA-D-RIBOSE 1-METHYLPHOSPHONATE 5-TRIPHOSPHATE SYNTHASE SUBUNIT PHNL"/>
    <property type="match status" value="1"/>
</dbReference>
<dbReference type="SMART" id="SM00382">
    <property type="entry name" value="AAA"/>
    <property type="match status" value="1"/>
</dbReference>
<gene>
    <name evidence="6" type="ORF">SAMN04489746_0704</name>
</gene>
<proteinExistence type="inferred from homology"/>
<keyword evidence="2" id="KW-0813">Transport</keyword>
<accession>A0AB38A652</accession>
<evidence type="ECO:0000313" key="6">
    <source>
        <dbReference type="EMBL" id="SEB60030.1"/>
    </source>
</evidence>
<evidence type="ECO:0000256" key="3">
    <source>
        <dbReference type="ARBA" id="ARBA00022741"/>
    </source>
</evidence>
<comment type="similarity">
    <text evidence="1">Belongs to the ABC transporter superfamily.</text>
</comment>
<dbReference type="GO" id="GO:0022857">
    <property type="term" value="F:transmembrane transporter activity"/>
    <property type="evidence" value="ECO:0007669"/>
    <property type="project" value="UniProtKB-ARBA"/>
</dbReference>
<dbReference type="RefSeq" id="WP_002563196.1">
    <property type="nucleotide sequence ID" value="NZ_CALJSN010000004.1"/>
</dbReference>
<evidence type="ECO:0000313" key="7">
    <source>
        <dbReference type="Proteomes" id="UP000183687"/>
    </source>
</evidence>
<sequence length="268" mass="28920">MNKHMMNTPRSYTNACPALVVSQVEKIYGGADTSTRALAGVSFTVQSGEMVAIMGPSGSGKSTLLNCISTIDMPTAGTVAIGGQETATLSQKKLAAFRRESLGFVFQDSNLLDTLTARENIALPLSIGRVPAAQIQDSVTRVSTILGVTDVLDKYPHQMSGGQRQRVAAARAIVTNPTLILADEPTGALDSKNARILLECFEKLNTTQQATVLMVTHDEYAASWCQRVIFIRDGKLFAELVRGDKPRREFFDRIIEVVATIGGDVDAR</sequence>
<dbReference type="CDD" id="cd03255">
    <property type="entry name" value="ABC_MJ0796_LolCDE_FtsE"/>
    <property type="match status" value="1"/>
</dbReference>
<dbReference type="InterPro" id="IPR003439">
    <property type="entry name" value="ABC_transporter-like_ATP-bd"/>
</dbReference>
<dbReference type="PANTHER" id="PTHR42798">
    <property type="entry name" value="LIPOPROTEIN-RELEASING SYSTEM ATP-BINDING PROTEIN LOLD"/>
    <property type="match status" value="1"/>
</dbReference>
<comment type="caution">
    <text evidence="6">The sequence shown here is derived from an EMBL/GenBank/DDBJ whole genome shotgun (WGS) entry which is preliminary data.</text>
</comment>
<dbReference type="FunFam" id="3.40.50.300:FF:000032">
    <property type="entry name" value="Export ABC transporter ATP-binding protein"/>
    <property type="match status" value="1"/>
</dbReference>
<evidence type="ECO:0000256" key="4">
    <source>
        <dbReference type="ARBA" id="ARBA00022840"/>
    </source>
</evidence>
<evidence type="ECO:0000256" key="2">
    <source>
        <dbReference type="ARBA" id="ARBA00022448"/>
    </source>
</evidence>
<dbReference type="AlphaFoldDB" id="A0AB38A652"/>
<organism evidence="6 7">
    <name type="scientific">Atopobium minutum</name>
    <dbReference type="NCBI Taxonomy" id="1381"/>
    <lineage>
        <taxon>Bacteria</taxon>
        <taxon>Bacillati</taxon>
        <taxon>Actinomycetota</taxon>
        <taxon>Coriobacteriia</taxon>
        <taxon>Coriobacteriales</taxon>
        <taxon>Atopobiaceae</taxon>
        <taxon>Atopobium</taxon>
    </lineage>
</organism>
<evidence type="ECO:0000256" key="1">
    <source>
        <dbReference type="ARBA" id="ARBA00005417"/>
    </source>
</evidence>